<dbReference type="AlphaFoldDB" id="A0ABD2NLJ8"/>
<evidence type="ECO:0000313" key="3">
    <source>
        <dbReference type="Proteomes" id="UP001516400"/>
    </source>
</evidence>
<feature type="region of interest" description="Disordered" evidence="1">
    <location>
        <begin position="1"/>
        <end position="20"/>
    </location>
</feature>
<comment type="caution">
    <text evidence="2">The sequence shown here is derived from an EMBL/GenBank/DDBJ whole genome shotgun (WGS) entry which is preliminary data.</text>
</comment>
<dbReference type="Proteomes" id="UP001516400">
    <property type="component" value="Unassembled WGS sequence"/>
</dbReference>
<feature type="compositionally biased region" description="Basic and acidic residues" evidence="1">
    <location>
        <begin position="1"/>
        <end position="12"/>
    </location>
</feature>
<accession>A0ABD2NLJ8</accession>
<proteinExistence type="predicted"/>
<evidence type="ECO:0000256" key="1">
    <source>
        <dbReference type="SAM" id="MobiDB-lite"/>
    </source>
</evidence>
<keyword evidence="3" id="KW-1185">Reference proteome</keyword>
<sequence length="445" mass="49755">MSSKNDKAEESSQSKNLKISLDRSLLLSNHDFEKPNEHLIQQEESINFNSDKKNETVSMDSNSSLEVHFADDNNSPVEFAIKTNLTHVGKTEELNELVSLVNIHRPESSKINDQEHQIDDSKTEIITKSFPLENKKEEPELVPIDGNLTVVSEKELAEGQVEITASMPNKKPVTLMNFSMDFSDDSSDASFEVFKKEKIMGIAESLYSSKNYEDDFKELTAGGDCKVDDILSNESTVTNKVEIGNTSSELISNIEIEHTLENTITTKIELNKDAKTEIKVEENQNVGESLKVEESNKTAVKINESSSETKMLQLTGNSQANELIHLSIPPLRGIIKAPNQMPVKDKTKECDKIENSHLKKIDRKSTHLVNVDNTVSNEPLVIYNTAKSSTVTDMCDLEDHIPSQIVCAKNALMNEEVMKVAGISNELKECSLRKQNHQCQNCLVD</sequence>
<dbReference type="EMBL" id="JABFTP020000124">
    <property type="protein sequence ID" value="KAL3279616.1"/>
    <property type="molecule type" value="Genomic_DNA"/>
</dbReference>
<protein>
    <submittedName>
        <fullName evidence="2">Uncharacterized protein</fullName>
    </submittedName>
</protein>
<evidence type="ECO:0000313" key="2">
    <source>
        <dbReference type="EMBL" id="KAL3279616.1"/>
    </source>
</evidence>
<organism evidence="2 3">
    <name type="scientific">Cryptolaemus montrouzieri</name>
    <dbReference type="NCBI Taxonomy" id="559131"/>
    <lineage>
        <taxon>Eukaryota</taxon>
        <taxon>Metazoa</taxon>
        <taxon>Ecdysozoa</taxon>
        <taxon>Arthropoda</taxon>
        <taxon>Hexapoda</taxon>
        <taxon>Insecta</taxon>
        <taxon>Pterygota</taxon>
        <taxon>Neoptera</taxon>
        <taxon>Endopterygota</taxon>
        <taxon>Coleoptera</taxon>
        <taxon>Polyphaga</taxon>
        <taxon>Cucujiformia</taxon>
        <taxon>Coccinelloidea</taxon>
        <taxon>Coccinellidae</taxon>
        <taxon>Scymninae</taxon>
        <taxon>Scymnini</taxon>
        <taxon>Cryptolaemus</taxon>
    </lineage>
</organism>
<name>A0ABD2NLJ8_9CUCU</name>
<reference evidence="2 3" key="1">
    <citation type="journal article" date="2021" name="BMC Biol.">
        <title>Horizontally acquired antibacterial genes associated with adaptive radiation of ladybird beetles.</title>
        <authorList>
            <person name="Li H.S."/>
            <person name="Tang X.F."/>
            <person name="Huang Y.H."/>
            <person name="Xu Z.Y."/>
            <person name="Chen M.L."/>
            <person name="Du X.Y."/>
            <person name="Qiu B.Y."/>
            <person name="Chen P.T."/>
            <person name="Zhang W."/>
            <person name="Slipinski A."/>
            <person name="Escalona H.E."/>
            <person name="Waterhouse R.M."/>
            <person name="Zwick A."/>
            <person name="Pang H."/>
        </authorList>
    </citation>
    <scope>NUCLEOTIDE SEQUENCE [LARGE SCALE GENOMIC DNA]</scope>
    <source>
        <strain evidence="2">SYSU2018</strain>
    </source>
</reference>
<gene>
    <name evidence="2" type="ORF">HHI36_017122</name>
</gene>